<dbReference type="EMBL" id="CP038231">
    <property type="protein sequence ID" value="QDH14507.1"/>
    <property type="molecule type" value="Genomic_DNA"/>
</dbReference>
<dbReference type="Pfam" id="PF00248">
    <property type="entry name" value="Aldo_ket_red"/>
    <property type="match status" value="1"/>
</dbReference>
<proteinExistence type="inferred from homology"/>
<evidence type="ECO:0000313" key="9">
    <source>
        <dbReference type="EMBL" id="QDH14507.1"/>
    </source>
</evidence>
<dbReference type="Proteomes" id="UP000318709">
    <property type="component" value="Chromosome"/>
</dbReference>
<dbReference type="InterPro" id="IPR020471">
    <property type="entry name" value="AKR"/>
</dbReference>
<feature type="domain" description="NADP-dependent oxidoreductase" evidence="8">
    <location>
        <begin position="6"/>
        <end position="242"/>
    </location>
</feature>
<evidence type="ECO:0000256" key="3">
    <source>
        <dbReference type="ARBA" id="ARBA00023002"/>
    </source>
</evidence>
<dbReference type="PROSITE" id="PS00062">
    <property type="entry name" value="ALDOKETO_REDUCTASE_2"/>
    <property type="match status" value="1"/>
</dbReference>
<feature type="site" description="Lowers pKa of active site Tyr" evidence="7">
    <location>
        <position position="58"/>
    </location>
</feature>
<evidence type="ECO:0000313" key="10">
    <source>
        <dbReference type="Proteomes" id="UP000318709"/>
    </source>
</evidence>
<organism evidence="9 10">
    <name type="scientific">Formicincola oecophyllae</name>
    <dbReference type="NCBI Taxonomy" id="2558361"/>
    <lineage>
        <taxon>Bacteria</taxon>
        <taxon>Pseudomonadati</taxon>
        <taxon>Pseudomonadota</taxon>
        <taxon>Alphaproteobacteria</taxon>
        <taxon>Acetobacterales</taxon>
        <taxon>Acetobacteraceae</taxon>
        <taxon>Formicincola</taxon>
    </lineage>
</organism>
<accession>A0A4Y6UDJ4</accession>
<comment type="similarity">
    <text evidence="1">Belongs to the aldo/keto reductase family.</text>
</comment>
<dbReference type="KEGG" id="swf:E3E12_08435"/>
<gene>
    <name evidence="9" type="ORF">E3E12_08435</name>
</gene>
<feature type="active site" description="Proton donor" evidence="5">
    <location>
        <position position="37"/>
    </location>
</feature>
<dbReference type="InterPro" id="IPR023210">
    <property type="entry name" value="NADP_OxRdtase_dom"/>
</dbReference>
<dbReference type="PROSITE" id="PS00063">
    <property type="entry name" value="ALDOKETO_REDUCTASE_3"/>
    <property type="match status" value="1"/>
</dbReference>
<dbReference type="AlphaFoldDB" id="A0A4Y6UDJ4"/>
<dbReference type="PROSITE" id="PS00798">
    <property type="entry name" value="ALDOKETO_REDUCTASE_1"/>
    <property type="match status" value="1"/>
</dbReference>
<evidence type="ECO:0000259" key="8">
    <source>
        <dbReference type="Pfam" id="PF00248"/>
    </source>
</evidence>
<sequence length="258" mass="28144">MPWLGLGVWRTPALETAQVVREASSVGYRAVDTAAFYGNEAGVGVAARHNPSLFITTKLWNNCQGYDQALRAFEASEKLIGQGRIDLYLIHWPCPGQDRYVETWRALIQLRREGRVRAIGVSNFLAPHLARLEAETGILPAVNQIEIHPRFQQRALVDYCLENGILPEAWRPLGGGEALGLPVVVDIAKATGRTPAQVVLRWLLQRGCAVIPKSVHKARMVENADIFNFTLSAAQMAAMAGLDSPAGRLGPDPATFGG</sequence>
<feature type="binding site" evidence="6">
    <location>
        <position position="91"/>
    </location>
    <ligand>
        <name>substrate</name>
    </ligand>
</feature>
<evidence type="ECO:0000256" key="5">
    <source>
        <dbReference type="PIRSR" id="PIRSR000097-1"/>
    </source>
</evidence>
<dbReference type="OrthoDB" id="9768793at2"/>
<dbReference type="PRINTS" id="PR00069">
    <property type="entry name" value="ALDKETRDTASE"/>
</dbReference>
<keyword evidence="2" id="KW-0521">NADP</keyword>
<evidence type="ECO:0000256" key="1">
    <source>
        <dbReference type="ARBA" id="ARBA00007905"/>
    </source>
</evidence>
<dbReference type="Gene3D" id="3.20.20.100">
    <property type="entry name" value="NADP-dependent oxidoreductase domain"/>
    <property type="match status" value="1"/>
</dbReference>
<dbReference type="FunFam" id="3.20.20.100:FF:000002">
    <property type="entry name" value="2,5-diketo-D-gluconic acid reductase A"/>
    <property type="match status" value="1"/>
</dbReference>
<comment type="catalytic activity">
    <reaction evidence="4">
        <text>hydroxyacetone + NADP(+) = methylglyoxal + NADPH + H(+)</text>
        <dbReference type="Rhea" id="RHEA:27986"/>
        <dbReference type="ChEBI" id="CHEBI:15378"/>
        <dbReference type="ChEBI" id="CHEBI:17158"/>
        <dbReference type="ChEBI" id="CHEBI:27957"/>
        <dbReference type="ChEBI" id="CHEBI:57783"/>
        <dbReference type="ChEBI" id="CHEBI:58349"/>
    </reaction>
</comment>
<dbReference type="SUPFAM" id="SSF51430">
    <property type="entry name" value="NAD(P)-linked oxidoreductase"/>
    <property type="match status" value="1"/>
</dbReference>
<dbReference type="PANTHER" id="PTHR43827:SF3">
    <property type="entry name" value="NADP-DEPENDENT OXIDOREDUCTASE DOMAIN-CONTAINING PROTEIN"/>
    <property type="match status" value="1"/>
</dbReference>
<dbReference type="GO" id="GO:0016616">
    <property type="term" value="F:oxidoreductase activity, acting on the CH-OH group of donors, NAD or NADP as acceptor"/>
    <property type="evidence" value="ECO:0007669"/>
    <property type="project" value="UniProtKB-ARBA"/>
</dbReference>
<evidence type="ECO:0000256" key="2">
    <source>
        <dbReference type="ARBA" id="ARBA00022857"/>
    </source>
</evidence>
<protein>
    <submittedName>
        <fullName evidence="9">Aldo/keto reductase</fullName>
    </submittedName>
</protein>
<dbReference type="PANTHER" id="PTHR43827">
    <property type="entry name" value="2,5-DIKETO-D-GLUCONIC ACID REDUCTASE"/>
    <property type="match status" value="1"/>
</dbReference>
<keyword evidence="3" id="KW-0560">Oxidoreductase</keyword>
<dbReference type="InterPro" id="IPR036812">
    <property type="entry name" value="NAD(P)_OxRdtase_dom_sf"/>
</dbReference>
<evidence type="ECO:0000256" key="6">
    <source>
        <dbReference type="PIRSR" id="PIRSR000097-2"/>
    </source>
</evidence>
<reference evidence="9 10" key="1">
    <citation type="submission" date="2019-03" db="EMBL/GenBank/DDBJ databases">
        <title>The complete genome sequence of Swingsia_sp. F3b2 LMG30590(T).</title>
        <authorList>
            <person name="Chua K.-O."/>
            <person name="Chan K.-G."/>
            <person name="See-Too W.-S."/>
        </authorList>
    </citation>
    <scope>NUCLEOTIDE SEQUENCE [LARGE SCALE GENOMIC DNA]</scope>
    <source>
        <strain evidence="9 10">F3b2</strain>
    </source>
</reference>
<evidence type="ECO:0000256" key="7">
    <source>
        <dbReference type="PIRSR" id="PIRSR000097-3"/>
    </source>
</evidence>
<evidence type="ECO:0000256" key="4">
    <source>
        <dbReference type="ARBA" id="ARBA00049445"/>
    </source>
</evidence>
<dbReference type="InterPro" id="IPR018170">
    <property type="entry name" value="Aldo/ket_reductase_CS"/>
</dbReference>
<keyword evidence="10" id="KW-1185">Reference proteome</keyword>
<name>A0A4Y6UDJ4_9PROT</name>
<dbReference type="PIRSF" id="PIRSF000097">
    <property type="entry name" value="AKR"/>
    <property type="match status" value="1"/>
</dbReference>